<dbReference type="RefSeq" id="WP_079642786.1">
    <property type="nucleotide sequence ID" value="NZ_FUZF01000006.1"/>
</dbReference>
<sequence>MHHTFHIPVLGLAFSVDSPIKVAQYGISSVVSIVDDELIENMRKYHAVNFSEPYEPIVKNEEDARARRITSYLNLLNAIVSKQIADLRGSDLRTNPDVQKYFRLLPTGSEGKSIYACLLAEKDENRRSELEERVKSYIIAGAIDVNIMAKVDKLNADMKTKLADPLFSDASAALRGFANSNLSSSVVLSAGLNPRLYHYLSELPAFLPDKNGRINKHVVLKVSDYRSALIQAKYLAKKGIWVSEFRVESGLNCGGHAFATDGYLLGPILEEFKERRNDLQQELMGLYVSALQERGLANPPLKAIKLTVQGGIGTAAEQQFLLDHYQVDGTGWGSPFLLVPEATTLDPVTLDLLAEATADDFYISGASPLGVPFNNFRKSSAEKNRLDRIAQGRPGAPCTKKYLVSNTEFTEEPICTASRKYQSRKIQELTDGQLSKDEFEKAYNAVLEKTCLCEGLATSAYLKYGMHVLKINTAVSICPGPNLSYFDRVYSLEEMVSHIYGRCDLLKNIERPSMFINELKLYIEYIEKQFQEYVDNMDIKKKKYIDKFLVQIRSGVDYYQELSTKFQAFPAINSESFLTSLLSLKERLQLLVVKV</sequence>
<protein>
    <submittedName>
        <fullName evidence="1">Uncharacterized protein</fullName>
    </submittedName>
</protein>
<evidence type="ECO:0000313" key="2">
    <source>
        <dbReference type="Proteomes" id="UP000190150"/>
    </source>
</evidence>
<organism evidence="1 2">
    <name type="scientific">Sphingobacterium nematocida</name>
    <dbReference type="NCBI Taxonomy" id="1513896"/>
    <lineage>
        <taxon>Bacteria</taxon>
        <taxon>Pseudomonadati</taxon>
        <taxon>Bacteroidota</taxon>
        <taxon>Sphingobacteriia</taxon>
        <taxon>Sphingobacteriales</taxon>
        <taxon>Sphingobacteriaceae</taxon>
        <taxon>Sphingobacterium</taxon>
    </lineage>
</organism>
<proteinExistence type="predicted"/>
<dbReference type="STRING" id="1513896.SAMN05660841_01841"/>
<reference evidence="2" key="1">
    <citation type="submission" date="2017-02" db="EMBL/GenBank/DDBJ databases">
        <authorList>
            <person name="Varghese N."/>
            <person name="Submissions S."/>
        </authorList>
    </citation>
    <scope>NUCLEOTIDE SEQUENCE [LARGE SCALE GENOMIC DNA]</scope>
    <source>
        <strain evidence="2">DSM 24091</strain>
    </source>
</reference>
<keyword evidence="2" id="KW-1185">Reference proteome</keyword>
<gene>
    <name evidence="1" type="ORF">SAMN05660841_01841</name>
</gene>
<name>A0A1T5D8Q0_9SPHI</name>
<evidence type="ECO:0000313" key="1">
    <source>
        <dbReference type="EMBL" id="SKB67987.1"/>
    </source>
</evidence>
<dbReference type="OrthoDB" id="9811599at2"/>
<dbReference type="AlphaFoldDB" id="A0A1T5D8Q0"/>
<dbReference type="EMBL" id="FUZF01000006">
    <property type="protein sequence ID" value="SKB67987.1"/>
    <property type="molecule type" value="Genomic_DNA"/>
</dbReference>
<accession>A0A1T5D8Q0</accession>
<dbReference type="Proteomes" id="UP000190150">
    <property type="component" value="Unassembled WGS sequence"/>
</dbReference>